<dbReference type="AlphaFoldDB" id="A0A198AKW9"/>
<gene>
    <name evidence="2" type="ORF">A8708_16730</name>
</gene>
<organism evidence="2 3">
    <name type="scientific">Paenibacillus oryzisoli</name>
    <dbReference type="NCBI Taxonomy" id="1850517"/>
    <lineage>
        <taxon>Bacteria</taxon>
        <taxon>Bacillati</taxon>
        <taxon>Bacillota</taxon>
        <taxon>Bacilli</taxon>
        <taxon>Bacillales</taxon>
        <taxon>Paenibacillaceae</taxon>
        <taxon>Paenibacillus</taxon>
    </lineage>
</organism>
<accession>A0A198AKW9</accession>
<evidence type="ECO:0000259" key="1">
    <source>
        <dbReference type="Pfam" id="PF14206"/>
    </source>
</evidence>
<protein>
    <recommendedName>
        <fullName evidence="1">Cysteine-rich CPCC domain-containing protein</fullName>
    </recommendedName>
</protein>
<evidence type="ECO:0000313" key="2">
    <source>
        <dbReference type="EMBL" id="OAS21573.1"/>
    </source>
</evidence>
<dbReference type="Proteomes" id="UP000078454">
    <property type="component" value="Unassembled WGS sequence"/>
</dbReference>
<feature type="domain" description="Cysteine-rich CPCC" evidence="1">
    <location>
        <begin position="4"/>
        <end position="75"/>
    </location>
</feature>
<reference evidence="2 3" key="1">
    <citation type="submission" date="2016-05" db="EMBL/GenBank/DDBJ databases">
        <title>Paenibacillus sp. 1ZS3-15 nov., isolated from the rhizosphere soil.</title>
        <authorList>
            <person name="Zhang X.X."/>
            <person name="Zhang J."/>
        </authorList>
    </citation>
    <scope>NUCLEOTIDE SEQUENCE [LARGE SCALE GENOMIC DNA]</scope>
    <source>
        <strain evidence="2 3">1ZS3-15</strain>
    </source>
</reference>
<dbReference type="Pfam" id="PF14206">
    <property type="entry name" value="Cys_rich_CPCC"/>
    <property type="match status" value="1"/>
</dbReference>
<name>A0A198AKW9_9BACL</name>
<evidence type="ECO:0000313" key="3">
    <source>
        <dbReference type="Proteomes" id="UP000078454"/>
    </source>
</evidence>
<sequence length="134" mass="15489">MTKYTCPCCGYKTFDEEPLGTYDICDVCDWEDDAVMNENPDYWGGANAVCLRQAQRNFIIYGAKEKKYLDNVFPRDAYEQDLSWKPVWGNEPKLDEAKLAEIQIDGNVIDKKFQECHIGDVDDICKENSNRITK</sequence>
<dbReference type="EMBL" id="LYPB01000048">
    <property type="protein sequence ID" value="OAS21573.1"/>
    <property type="molecule type" value="Genomic_DNA"/>
</dbReference>
<proteinExistence type="predicted"/>
<comment type="caution">
    <text evidence="2">The sequence shown here is derived from an EMBL/GenBank/DDBJ whole genome shotgun (WGS) entry which is preliminary data.</text>
</comment>
<keyword evidence="3" id="KW-1185">Reference proteome</keyword>
<dbReference type="OrthoDB" id="1456570at2"/>
<dbReference type="InterPro" id="IPR025983">
    <property type="entry name" value="Cys_rich_CPCC"/>
</dbReference>